<organism evidence="1 2">
    <name type="scientific">Candidatus Aeolococcus gillhamiae</name>
    <dbReference type="NCBI Taxonomy" id="3127015"/>
    <lineage>
        <taxon>Bacteria</taxon>
        <taxon>Bacillati</taxon>
        <taxon>Candidatus Dormiibacterota</taxon>
        <taxon>Candidatus Dormibacteria</taxon>
        <taxon>Candidatus Aeolococcales</taxon>
        <taxon>Candidatus Aeolococcaceae</taxon>
        <taxon>Candidatus Aeolococcus</taxon>
    </lineage>
</organism>
<evidence type="ECO:0008006" key="3">
    <source>
        <dbReference type="Google" id="ProtNLM"/>
    </source>
</evidence>
<protein>
    <recommendedName>
        <fullName evidence="3">SIR2-like domain-containing protein</fullName>
    </recommendedName>
</protein>
<dbReference type="Proteomes" id="UP000606991">
    <property type="component" value="Unassembled WGS sequence"/>
</dbReference>
<evidence type="ECO:0000313" key="1">
    <source>
        <dbReference type="EMBL" id="MBJ7594040.1"/>
    </source>
</evidence>
<gene>
    <name evidence="1" type="ORF">JF886_04125</name>
</gene>
<proteinExistence type="predicted"/>
<dbReference type="EMBL" id="JAEKNS010000048">
    <property type="protein sequence ID" value="MBJ7594040.1"/>
    <property type="molecule type" value="Genomic_DNA"/>
</dbReference>
<dbReference type="RefSeq" id="WP_337309904.1">
    <property type="nucleotide sequence ID" value="NZ_JAEKNS010000048.1"/>
</dbReference>
<dbReference type="InterPro" id="IPR029035">
    <property type="entry name" value="DHS-like_NAD/FAD-binding_dom"/>
</dbReference>
<dbReference type="AlphaFoldDB" id="A0A934JVZ0"/>
<accession>A0A934JVZ0</accession>
<comment type="caution">
    <text evidence="1">The sequence shown here is derived from an EMBL/GenBank/DDBJ whole genome shotgun (WGS) entry which is preliminary data.</text>
</comment>
<sequence length="462" mass="49030">MSIPPPLLHAISRRDGGAVTLVLGAGCSFESPTDVPLSGDLSEAVAHLLVSDGILAADACANPRDLTCVADAVFARYTSQQELVRRLPLARMQNATPNEGYLIAAAMMCEGAVSSVVTLNYDLALSHALAQVGAGELVSVVCAPAEFQRLGQRNVVYLHGNVTSDSEQWIMRSAQLNEEWQTGWEAIIAARMLAAPITVFAGLGSDASVLTSTMGKISDVLGAQGIQPYFVDPQELSVDGIAFKLGITPDQHMRMGWSRFMQELADRLLEEHSRTLTTACAHLAETQGLHPEDVGPTIKQSRALGFLGLGAARSRWLLGTTPYAPFSQSNPELVADLLLTVASIQRRLSADVSFDGSGAVQFSVGDRSVVVALASGRGIERWASAEAKIRHAYFARTATHQGLRPRLAIVAGVPGGKPVMAPPIDLTGDGATESIISGASPLELYDVDEIRNDDALANRLIA</sequence>
<name>A0A934JVZ0_9BACT</name>
<evidence type="ECO:0000313" key="2">
    <source>
        <dbReference type="Proteomes" id="UP000606991"/>
    </source>
</evidence>
<dbReference type="SUPFAM" id="SSF52467">
    <property type="entry name" value="DHS-like NAD/FAD-binding domain"/>
    <property type="match status" value="1"/>
</dbReference>
<reference evidence="1 2" key="1">
    <citation type="submission" date="2020-10" db="EMBL/GenBank/DDBJ databases">
        <title>Ca. Dormibacterota MAGs.</title>
        <authorList>
            <person name="Montgomery K."/>
        </authorList>
    </citation>
    <scope>NUCLEOTIDE SEQUENCE [LARGE SCALE GENOMIC DNA]</scope>
    <source>
        <strain evidence="1">SC8812_S17_18</strain>
    </source>
</reference>